<keyword evidence="1" id="KW-0472">Membrane</keyword>
<feature type="transmembrane region" description="Helical" evidence="1">
    <location>
        <begin position="118"/>
        <end position="138"/>
    </location>
</feature>
<evidence type="ECO:0000313" key="2">
    <source>
        <dbReference type="EMBL" id="JAE14449.1"/>
    </source>
</evidence>
<dbReference type="EMBL" id="GBRH01183447">
    <property type="protein sequence ID" value="JAE14449.1"/>
    <property type="molecule type" value="Transcribed_RNA"/>
</dbReference>
<protein>
    <submittedName>
        <fullName evidence="2">Uncharacterized protein</fullName>
    </submittedName>
</protein>
<sequence>MASLPDQPASLLSQRQDLLEDCRIASFPWLTILGFVFLTFNSGMAIYRSELDPETILFVGVSYILLLLLVYCLKRFEGAPRNSLERDRLKASVWALTMLLTLAFAYVVMGVAKLSLPVALLVWATAGGTGIGAFYAFFQRHRFIEPRYRGILPIVQELPRQ</sequence>
<dbReference type="InterPro" id="IPR045501">
    <property type="entry name" value="DUF6490"/>
</dbReference>
<keyword evidence="1" id="KW-0812">Transmembrane</keyword>
<dbReference type="Pfam" id="PF20100">
    <property type="entry name" value="DUF6490"/>
    <property type="match status" value="1"/>
</dbReference>
<dbReference type="PANTHER" id="PTHR46610:SF10">
    <property type="entry name" value="PGG DOMAIN-CONTAINING PROTEIN"/>
    <property type="match status" value="1"/>
</dbReference>
<dbReference type="PANTHER" id="PTHR46610">
    <property type="entry name" value="OS05G0181300 PROTEIN"/>
    <property type="match status" value="1"/>
</dbReference>
<feature type="transmembrane region" description="Helical" evidence="1">
    <location>
        <begin position="24"/>
        <end position="43"/>
    </location>
</feature>
<organism evidence="2">
    <name type="scientific">Arundo donax</name>
    <name type="common">Giant reed</name>
    <name type="synonym">Donax arundinaceus</name>
    <dbReference type="NCBI Taxonomy" id="35708"/>
    <lineage>
        <taxon>Eukaryota</taxon>
        <taxon>Viridiplantae</taxon>
        <taxon>Streptophyta</taxon>
        <taxon>Embryophyta</taxon>
        <taxon>Tracheophyta</taxon>
        <taxon>Spermatophyta</taxon>
        <taxon>Magnoliopsida</taxon>
        <taxon>Liliopsida</taxon>
        <taxon>Poales</taxon>
        <taxon>Poaceae</taxon>
        <taxon>PACMAD clade</taxon>
        <taxon>Arundinoideae</taxon>
        <taxon>Arundineae</taxon>
        <taxon>Arundo</taxon>
    </lineage>
</organism>
<proteinExistence type="predicted"/>
<evidence type="ECO:0000256" key="1">
    <source>
        <dbReference type="SAM" id="Phobius"/>
    </source>
</evidence>
<feature type="transmembrane region" description="Helical" evidence="1">
    <location>
        <begin position="93"/>
        <end position="112"/>
    </location>
</feature>
<dbReference type="AlphaFoldDB" id="A0A0A9FT81"/>
<reference evidence="2" key="2">
    <citation type="journal article" date="2015" name="Data Brief">
        <title>Shoot transcriptome of the giant reed, Arundo donax.</title>
        <authorList>
            <person name="Barrero R.A."/>
            <person name="Guerrero F.D."/>
            <person name="Moolhuijzen P."/>
            <person name="Goolsby J.A."/>
            <person name="Tidwell J."/>
            <person name="Bellgard S.E."/>
            <person name="Bellgard M.I."/>
        </authorList>
    </citation>
    <scope>NUCLEOTIDE SEQUENCE</scope>
    <source>
        <tissue evidence="2">Shoot tissue taken approximately 20 cm above the soil surface</tissue>
    </source>
</reference>
<keyword evidence="1" id="KW-1133">Transmembrane helix</keyword>
<feature type="transmembrane region" description="Helical" evidence="1">
    <location>
        <begin position="55"/>
        <end position="73"/>
    </location>
</feature>
<reference evidence="2" key="1">
    <citation type="submission" date="2014-09" db="EMBL/GenBank/DDBJ databases">
        <authorList>
            <person name="Magalhaes I.L.F."/>
            <person name="Oliveira U."/>
            <person name="Santos F.R."/>
            <person name="Vidigal T.H.D.A."/>
            <person name="Brescovit A.D."/>
            <person name="Santos A.J."/>
        </authorList>
    </citation>
    <scope>NUCLEOTIDE SEQUENCE</scope>
    <source>
        <tissue evidence="2">Shoot tissue taken approximately 20 cm above the soil surface</tissue>
    </source>
</reference>
<name>A0A0A9FT81_ARUDO</name>
<accession>A0A0A9FT81</accession>